<name>R7YN99_CONA1</name>
<feature type="domain" description="C2H2-type" evidence="2">
    <location>
        <begin position="468"/>
        <end position="493"/>
    </location>
</feature>
<feature type="compositionally biased region" description="Acidic residues" evidence="1">
    <location>
        <begin position="98"/>
        <end position="109"/>
    </location>
</feature>
<keyword evidence="4" id="KW-1185">Reference proteome</keyword>
<dbReference type="InterPro" id="IPR013087">
    <property type="entry name" value="Znf_C2H2_type"/>
</dbReference>
<feature type="compositionally biased region" description="Polar residues" evidence="1">
    <location>
        <begin position="259"/>
        <end position="276"/>
    </location>
</feature>
<dbReference type="RefSeq" id="XP_007778611.1">
    <property type="nucleotide sequence ID" value="XM_007780421.1"/>
</dbReference>
<dbReference type="AlphaFoldDB" id="R7YN99"/>
<evidence type="ECO:0000313" key="4">
    <source>
        <dbReference type="Proteomes" id="UP000016924"/>
    </source>
</evidence>
<feature type="compositionally biased region" description="Polar residues" evidence="1">
    <location>
        <begin position="320"/>
        <end position="353"/>
    </location>
</feature>
<feature type="region of interest" description="Disordered" evidence="1">
    <location>
        <begin position="151"/>
        <end position="396"/>
    </location>
</feature>
<dbReference type="Gene3D" id="3.30.160.60">
    <property type="entry name" value="Classic Zinc Finger"/>
    <property type="match status" value="1"/>
</dbReference>
<dbReference type="GeneID" id="19899832"/>
<evidence type="ECO:0000256" key="1">
    <source>
        <dbReference type="SAM" id="MobiDB-lite"/>
    </source>
</evidence>
<gene>
    <name evidence="3" type="ORF">W97_02521</name>
</gene>
<dbReference type="Proteomes" id="UP000016924">
    <property type="component" value="Unassembled WGS sequence"/>
</dbReference>
<feature type="compositionally biased region" description="Basic residues" evidence="1">
    <location>
        <begin position="54"/>
        <end position="64"/>
    </location>
</feature>
<organism evidence="3 4">
    <name type="scientific">Coniosporium apollinis (strain CBS 100218)</name>
    <name type="common">Rock-inhabiting black yeast</name>
    <dbReference type="NCBI Taxonomy" id="1168221"/>
    <lineage>
        <taxon>Eukaryota</taxon>
        <taxon>Fungi</taxon>
        <taxon>Dikarya</taxon>
        <taxon>Ascomycota</taxon>
        <taxon>Pezizomycotina</taxon>
        <taxon>Dothideomycetes</taxon>
        <taxon>Dothideomycetes incertae sedis</taxon>
        <taxon>Coniosporium</taxon>
    </lineage>
</organism>
<sequence length="525" mass="56510">MNPTDYYDDDAYAPRSPKLQAVIVKSKPSPSPPPFIPRSARIPTPDPVSLHSAHTGKRAKKRKTQPSQGDAVLVGCMDPNRPDIARQAAVQPLNSGSDLDEDSAEDMDTVDGGPVAMQRASHANSISTNSTSIAQVVAEAACKAMENMDGGDTVLLSARPPLDGEAKQVREDRPPDDKGNSDVVMDGSTDPPQLDGITGMAAVHRPKERANSLSQRNNDKANRTIKPRTNSFPRSYPVEDTLATSPNLGGFTIPRSKGSPGQTLRPLQSPLSSPRDGQSLPPFSELVADAAGGRAPSFPHRQSTSSSVGSPILNSRPFPNGNQHSPPRLPSISQTSPTSDGSSQLSPSATLQPNPYMYDRRPSTTSPDGLPYLTPSTEGFSPGSKHPRMSLEAGRPLLPPPQPSNHPHISHVPPHGLGGFKCTHSGCTAPPFATQYLLNNCPRAEGGKGFKRKNEMIRHGLVHESPGYVCPFCPDREHKYPRPDNLQRHVRVHHVDKDKDDPALRDVLAQRAEGGTRGRRRRVGT</sequence>
<feature type="compositionally biased region" description="Polar residues" evidence="1">
    <location>
        <begin position="300"/>
        <end position="313"/>
    </location>
</feature>
<reference evidence="4" key="1">
    <citation type="submission" date="2012-06" db="EMBL/GenBank/DDBJ databases">
        <title>The genome sequence of Coniosporium apollinis CBS 100218.</title>
        <authorList>
            <consortium name="The Broad Institute Genome Sequencing Platform"/>
            <person name="Cuomo C."/>
            <person name="Gorbushina A."/>
            <person name="Noack S."/>
            <person name="Walker B."/>
            <person name="Young S.K."/>
            <person name="Zeng Q."/>
            <person name="Gargeya S."/>
            <person name="Fitzgerald M."/>
            <person name="Haas B."/>
            <person name="Abouelleil A."/>
            <person name="Alvarado L."/>
            <person name="Arachchi H.M."/>
            <person name="Berlin A.M."/>
            <person name="Chapman S.B."/>
            <person name="Goldberg J."/>
            <person name="Griggs A."/>
            <person name="Gujja S."/>
            <person name="Hansen M."/>
            <person name="Howarth C."/>
            <person name="Imamovic A."/>
            <person name="Larimer J."/>
            <person name="McCowan C."/>
            <person name="Montmayeur A."/>
            <person name="Murphy C."/>
            <person name="Neiman D."/>
            <person name="Pearson M."/>
            <person name="Priest M."/>
            <person name="Roberts A."/>
            <person name="Saif S."/>
            <person name="Shea T."/>
            <person name="Sisk P."/>
            <person name="Sykes S."/>
            <person name="Wortman J."/>
            <person name="Nusbaum C."/>
            <person name="Birren B."/>
        </authorList>
    </citation>
    <scope>NUCLEOTIDE SEQUENCE [LARGE SCALE GENOMIC DNA]</scope>
    <source>
        <strain evidence="4">CBS 100218</strain>
    </source>
</reference>
<feature type="region of interest" description="Disordered" evidence="1">
    <location>
        <begin position="496"/>
        <end position="525"/>
    </location>
</feature>
<dbReference type="HOGENOM" id="CLU_021529_2_1_1"/>
<dbReference type="eggNOG" id="KOG1721">
    <property type="taxonomic scope" value="Eukaryota"/>
</dbReference>
<protein>
    <recommendedName>
        <fullName evidence="2">C2H2-type domain-containing protein</fullName>
    </recommendedName>
</protein>
<feature type="region of interest" description="Disordered" evidence="1">
    <location>
        <begin position="24"/>
        <end position="129"/>
    </location>
</feature>
<evidence type="ECO:0000313" key="3">
    <source>
        <dbReference type="EMBL" id="EON63294.1"/>
    </source>
</evidence>
<dbReference type="EMBL" id="JH767562">
    <property type="protein sequence ID" value="EON63294.1"/>
    <property type="molecule type" value="Genomic_DNA"/>
</dbReference>
<accession>R7YN99</accession>
<dbReference type="SMART" id="SM00355">
    <property type="entry name" value="ZnF_C2H2"/>
    <property type="match status" value="2"/>
</dbReference>
<evidence type="ECO:0000259" key="2">
    <source>
        <dbReference type="SMART" id="SM00355"/>
    </source>
</evidence>
<dbReference type="STRING" id="1168221.R7YN99"/>
<dbReference type="OMA" id="CKAMENM"/>
<dbReference type="OrthoDB" id="6077919at2759"/>
<proteinExistence type="predicted"/>
<feature type="domain" description="C2H2-type" evidence="2">
    <location>
        <begin position="420"/>
        <end position="463"/>
    </location>
</feature>
<feature type="compositionally biased region" description="Basic and acidic residues" evidence="1">
    <location>
        <begin position="162"/>
        <end position="180"/>
    </location>
</feature>